<organism evidence="1 2">
    <name type="scientific">Hypoxylon rubiginosum</name>
    <dbReference type="NCBI Taxonomy" id="110542"/>
    <lineage>
        <taxon>Eukaryota</taxon>
        <taxon>Fungi</taxon>
        <taxon>Dikarya</taxon>
        <taxon>Ascomycota</taxon>
        <taxon>Pezizomycotina</taxon>
        <taxon>Sordariomycetes</taxon>
        <taxon>Xylariomycetidae</taxon>
        <taxon>Xylariales</taxon>
        <taxon>Hypoxylaceae</taxon>
        <taxon>Hypoxylon</taxon>
    </lineage>
</organism>
<gene>
    <name evidence="1" type="ORF">F4821DRAFT_67221</name>
</gene>
<reference evidence="1 2" key="1">
    <citation type="journal article" date="2022" name="New Phytol.">
        <title>Ecological generalism drives hyperdiversity of secondary metabolite gene clusters in xylarialean endophytes.</title>
        <authorList>
            <person name="Franco M.E.E."/>
            <person name="Wisecaver J.H."/>
            <person name="Arnold A.E."/>
            <person name="Ju Y.M."/>
            <person name="Slot J.C."/>
            <person name="Ahrendt S."/>
            <person name="Moore L.P."/>
            <person name="Eastman K.E."/>
            <person name="Scott K."/>
            <person name="Konkel Z."/>
            <person name="Mondo S.J."/>
            <person name="Kuo A."/>
            <person name="Hayes R.D."/>
            <person name="Haridas S."/>
            <person name="Andreopoulos B."/>
            <person name="Riley R."/>
            <person name="LaButti K."/>
            <person name="Pangilinan J."/>
            <person name="Lipzen A."/>
            <person name="Amirebrahimi M."/>
            <person name="Yan J."/>
            <person name="Adam C."/>
            <person name="Keymanesh K."/>
            <person name="Ng V."/>
            <person name="Louie K."/>
            <person name="Northen T."/>
            <person name="Drula E."/>
            <person name="Henrissat B."/>
            <person name="Hsieh H.M."/>
            <person name="Youens-Clark K."/>
            <person name="Lutzoni F."/>
            <person name="Miadlikowska J."/>
            <person name="Eastwood D.C."/>
            <person name="Hamelin R.C."/>
            <person name="Grigoriev I.V."/>
            <person name="U'Ren J.M."/>
        </authorList>
    </citation>
    <scope>NUCLEOTIDE SEQUENCE [LARGE SCALE GENOMIC DNA]</scope>
    <source>
        <strain evidence="1 2">ER1909</strain>
    </source>
</reference>
<name>A0ACC0D9H0_9PEZI</name>
<protein>
    <submittedName>
        <fullName evidence="1">HET-domain-containing protein</fullName>
    </submittedName>
</protein>
<evidence type="ECO:0000313" key="2">
    <source>
        <dbReference type="Proteomes" id="UP001497680"/>
    </source>
</evidence>
<evidence type="ECO:0000313" key="1">
    <source>
        <dbReference type="EMBL" id="KAI6089187.1"/>
    </source>
</evidence>
<dbReference type="EMBL" id="MU394297">
    <property type="protein sequence ID" value="KAI6089187.1"/>
    <property type="molecule type" value="Genomic_DNA"/>
</dbReference>
<comment type="caution">
    <text evidence="1">The sequence shown here is derived from an EMBL/GenBank/DDBJ whole genome shotgun (WGS) entry which is preliminary data.</text>
</comment>
<proteinExistence type="predicted"/>
<sequence>MELKLIGIYCALFLTCGAGYIYDRYYSPWATERLPASHLNWFEESGGIEELHEEEDEEEVKDLKNNPIIRAEAADVLNLRIRSVSNDRIMNGESGFVYDAIDAASQVRLLRVTPGSMEFTLETFNLSDLSATSYSALSYVWGSAEHPENIHAIKVNDQNFCVRDNLLTFLVTCAHKKVGGLVFIDAICIDQLNVAERREQVKEMARIYRNATLVIAWLGVPGPLYHRSVESFSYATNTTVTRYTRLTAAQWNGFKYLSFHPYWRRVWIVQEVLLARHVTIWCGRHTFPSSVFAGTPSHATPDPRLRFSEDGRPQTVADAVLDARSPAEKIITHRERVVLRAATDPLAQGTNVGTMDEILANLRCPHARAETYHSPVPDLIHDVIRKFGGLDCTDPRDKLYGFLGIIADASRAKVDPDYSREVAYAYHQALKIGFEEIRGEYAAEPYARNAQDAYTKYLAYYCDARDAFRMEEQQSLDVLKEVVTQIASETWTLGRIAGYEPQ</sequence>
<dbReference type="Proteomes" id="UP001497680">
    <property type="component" value="Unassembled WGS sequence"/>
</dbReference>
<keyword evidence="2" id="KW-1185">Reference proteome</keyword>
<accession>A0ACC0D9H0</accession>